<feature type="domain" description="Methyltransferase type 11" evidence="4">
    <location>
        <begin position="49"/>
        <end position="143"/>
    </location>
</feature>
<dbReference type="EMBL" id="FNBG01000004">
    <property type="protein sequence ID" value="SDE97498.1"/>
    <property type="molecule type" value="Genomic_DNA"/>
</dbReference>
<comment type="similarity">
    <text evidence="1">Belongs to the methyltransferase superfamily.</text>
</comment>
<evidence type="ECO:0000313" key="5">
    <source>
        <dbReference type="EMBL" id="SDE97498.1"/>
    </source>
</evidence>
<dbReference type="OrthoDB" id="9797252at2"/>
<keyword evidence="5" id="KW-0830">Ubiquinone</keyword>
<dbReference type="Gene3D" id="3.40.50.150">
    <property type="entry name" value="Vaccinia Virus protein VP39"/>
    <property type="match status" value="1"/>
</dbReference>
<dbReference type="Pfam" id="PF08241">
    <property type="entry name" value="Methyltransf_11"/>
    <property type="match status" value="1"/>
</dbReference>
<evidence type="ECO:0000256" key="3">
    <source>
        <dbReference type="ARBA" id="ARBA00022679"/>
    </source>
</evidence>
<dbReference type="InterPro" id="IPR029063">
    <property type="entry name" value="SAM-dependent_MTases_sf"/>
</dbReference>
<dbReference type="RefSeq" id="WP_091227610.1">
    <property type="nucleotide sequence ID" value="NZ_FNBG01000004.1"/>
</dbReference>
<dbReference type="InterPro" id="IPR051052">
    <property type="entry name" value="Diverse_substrate_MTase"/>
</dbReference>
<dbReference type="AlphaFoldDB" id="A0A1G7HAQ4"/>
<evidence type="ECO:0000256" key="1">
    <source>
        <dbReference type="ARBA" id="ARBA00008361"/>
    </source>
</evidence>
<dbReference type="PANTHER" id="PTHR44942">
    <property type="entry name" value="METHYLTRANSF_11 DOMAIN-CONTAINING PROTEIN"/>
    <property type="match status" value="1"/>
</dbReference>
<dbReference type="SUPFAM" id="SSF53335">
    <property type="entry name" value="S-adenosyl-L-methionine-dependent methyltransferases"/>
    <property type="match status" value="1"/>
</dbReference>
<evidence type="ECO:0000313" key="6">
    <source>
        <dbReference type="Proteomes" id="UP000198972"/>
    </source>
</evidence>
<dbReference type="STRING" id="670482.SAMN04488542_10482"/>
<dbReference type="Proteomes" id="UP000198972">
    <property type="component" value="Unassembled WGS sequence"/>
</dbReference>
<dbReference type="GO" id="GO:0008757">
    <property type="term" value="F:S-adenosylmethionine-dependent methyltransferase activity"/>
    <property type="evidence" value="ECO:0007669"/>
    <property type="project" value="InterPro"/>
</dbReference>
<gene>
    <name evidence="5" type="ORF">SAMN04488542_10482</name>
</gene>
<keyword evidence="3" id="KW-0808">Transferase</keyword>
<name>A0A1G7HAQ4_9BACL</name>
<dbReference type="CDD" id="cd02440">
    <property type="entry name" value="AdoMet_MTases"/>
    <property type="match status" value="1"/>
</dbReference>
<sequence>MLPQGNSKNNIERFSGFADVYDQYRPEAPEFVVNILTGYLERKPNLVMDVGCGTGLSTLIWKDHAEQVIGVEPNDDMRSKAEDKLRMAANADHITFVSGYSNQLNTSDDSVDIITCSQSFHWMEPISTLNEAYRVLQRGGIFAVYDCDWPPVVNWRLEQEYLQLIDHADALVAQCTDKEIQAVKRNKNEHLQVIQESEKFRYTREIVFHHSEACDAERFVGLALSQGGIQTVFKLGIEGLDLAIESFRSSVTEHFKGNSMDIVFSYRLRLGIK</sequence>
<dbReference type="PANTHER" id="PTHR44942:SF4">
    <property type="entry name" value="METHYLTRANSFERASE TYPE 11 DOMAIN-CONTAINING PROTEIN"/>
    <property type="match status" value="1"/>
</dbReference>
<keyword evidence="6" id="KW-1185">Reference proteome</keyword>
<keyword evidence="2 5" id="KW-0489">Methyltransferase</keyword>
<evidence type="ECO:0000259" key="4">
    <source>
        <dbReference type="Pfam" id="PF08241"/>
    </source>
</evidence>
<accession>A0A1G7HAQ4</accession>
<dbReference type="InterPro" id="IPR013216">
    <property type="entry name" value="Methyltransf_11"/>
</dbReference>
<evidence type="ECO:0000256" key="2">
    <source>
        <dbReference type="ARBA" id="ARBA00022603"/>
    </source>
</evidence>
<protein>
    <submittedName>
        <fullName evidence="5">Ubiquinone/menaquinone biosynthesis C-methylase UbiE</fullName>
    </submittedName>
</protein>
<reference evidence="5 6" key="1">
    <citation type="submission" date="2016-10" db="EMBL/GenBank/DDBJ databases">
        <authorList>
            <person name="de Groot N.N."/>
        </authorList>
    </citation>
    <scope>NUCLEOTIDE SEQUENCE [LARGE SCALE GENOMIC DNA]</scope>
    <source>
        <strain evidence="5 6">DSM 28129</strain>
    </source>
</reference>
<organism evidence="5 6">
    <name type="scientific">Fontibacillus panacisegetis</name>
    <dbReference type="NCBI Taxonomy" id="670482"/>
    <lineage>
        <taxon>Bacteria</taxon>
        <taxon>Bacillati</taxon>
        <taxon>Bacillota</taxon>
        <taxon>Bacilli</taxon>
        <taxon>Bacillales</taxon>
        <taxon>Paenibacillaceae</taxon>
        <taxon>Fontibacillus</taxon>
    </lineage>
</organism>
<dbReference type="GO" id="GO:0032259">
    <property type="term" value="P:methylation"/>
    <property type="evidence" value="ECO:0007669"/>
    <property type="project" value="UniProtKB-KW"/>
</dbReference>
<proteinExistence type="inferred from homology"/>